<evidence type="ECO:0000259" key="10">
    <source>
        <dbReference type="Pfam" id="PF00361"/>
    </source>
</evidence>
<evidence type="ECO:0000256" key="1">
    <source>
        <dbReference type="ARBA" id="ARBA00003257"/>
    </source>
</evidence>
<name>A0A075X8D5_TETPC</name>
<feature type="transmembrane region" description="Helical" evidence="9">
    <location>
        <begin position="9"/>
        <end position="34"/>
    </location>
</feature>
<accession>A0A075X8D5</accession>
<dbReference type="EMBL" id="KJ729021">
    <property type="protein sequence ID" value="AIH15702.1"/>
    <property type="molecule type" value="Genomic_DNA"/>
</dbReference>
<dbReference type="InterPro" id="IPR003945">
    <property type="entry name" value="NU5C-like"/>
</dbReference>
<dbReference type="Pfam" id="PF00361">
    <property type="entry name" value="Proton_antipo_M"/>
    <property type="match status" value="1"/>
</dbReference>
<reference evidence="11" key="1">
    <citation type="journal article" date="2014" name="PLoS ONE">
        <title>The complete mitochondrial genomes of six species of tetranychus provide insights into the phylogeny and evolution of spider mites.</title>
        <authorList>
            <person name="Chen D.S."/>
            <person name="Jin P.Y."/>
            <person name="Zhang K.J."/>
            <person name="Ding X.L."/>
            <person name="Yang S.X."/>
            <person name="Ju J.F."/>
            <person name="Zhao J.Y."/>
            <person name="Hong X.Y."/>
        </authorList>
    </citation>
    <scope>NUCLEOTIDE SEQUENCE</scope>
</reference>
<dbReference type="RefSeq" id="YP_009051541.1">
    <property type="nucleotide sequence ID" value="NC_024680.1"/>
</dbReference>
<comment type="subcellular location">
    <subcellularLocation>
        <location evidence="2">Membrane</location>
        <topology evidence="2">Multi-pass membrane protein</topology>
    </subcellularLocation>
</comment>
<evidence type="ECO:0000256" key="5">
    <source>
        <dbReference type="ARBA" id="ARBA00022989"/>
    </source>
</evidence>
<protein>
    <recommendedName>
        <fullName evidence="3">NADH:ubiquinone reductase (H(+)-translocating)</fullName>
        <ecNumber evidence="3">7.1.1.2</ecNumber>
    </recommendedName>
    <alternativeName>
        <fullName evidence="7">NADH dehydrogenase subunit 5</fullName>
    </alternativeName>
</protein>
<dbReference type="EC" id="7.1.1.2" evidence="3"/>
<dbReference type="PRINTS" id="PR01434">
    <property type="entry name" value="NADHDHGNASE5"/>
</dbReference>
<evidence type="ECO:0000256" key="3">
    <source>
        <dbReference type="ARBA" id="ARBA00012944"/>
    </source>
</evidence>
<feature type="transmembrane region" description="Helical" evidence="9">
    <location>
        <begin position="85"/>
        <end position="104"/>
    </location>
</feature>
<comment type="catalytic activity">
    <reaction evidence="8">
        <text>a ubiquinone + NADH + 5 H(+)(in) = a ubiquinol + NAD(+) + 4 H(+)(out)</text>
        <dbReference type="Rhea" id="RHEA:29091"/>
        <dbReference type="Rhea" id="RHEA-COMP:9565"/>
        <dbReference type="Rhea" id="RHEA-COMP:9566"/>
        <dbReference type="ChEBI" id="CHEBI:15378"/>
        <dbReference type="ChEBI" id="CHEBI:16389"/>
        <dbReference type="ChEBI" id="CHEBI:17976"/>
        <dbReference type="ChEBI" id="CHEBI:57540"/>
        <dbReference type="ChEBI" id="CHEBI:57945"/>
        <dbReference type="EC" id="7.1.1.2"/>
    </reaction>
</comment>
<evidence type="ECO:0000256" key="2">
    <source>
        <dbReference type="ARBA" id="ARBA00004141"/>
    </source>
</evidence>
<comment type="function">
    <text evidence="1">Core subunit of the mitochondrial membrane respiratory chain NADH dehydrogenase (Complex I) that is believed to belong to the minimal assembly required for catalysis. Complex I functions in the transfer of electrons from NADH to the respiratory chain. The immediate electron acceptor for the enzyme is believed to be ubiquinone.</text>
</comment>
<keyword evidence="6 9" id="KW-0472">Membrane</keyword>
<feature type="domain" description="NADH:quinone oxidoreductase/Mrp antiporter transmembrane" evidence="10">
    <location>
        <begin position="104"/>
        <end position="371"/>
    </location>
</feature>
<dbReference type="PANTHER" id="PTHR42829">
    <property type="entry name" value="NADH-UBIQUINONE OXIDOREDUCTASE CHAIN 5"/>
    <property type="match status" value="1"/>
</dbReference>
<evidence type="ECO:0000256" key="6">
    <source>
        <dbReference type="ARBA" id="ARBA00023136"/>
    </source>
</evidence>
<evidence type="ECO:0000256" key="7">
    <source>
        <dbReference type="ARBA" id="ARBA00031027"/>
    </source>
</evidence>
<feature type="transmembrane region" description="Helical" evidence="9">
    <location>
        <begin position="322"/>
        <end position="342"/>
    </location>
</feature>
<dbReference type="GeneID" id="20006235"/>
<reference evidence="12" key="2">
    <citation type="submission" date="2017-11" db="EMBL/GenBank/DDBJ databases">
        <title>Explore the mitochondrial genome evolution of spider mites in relation to their climatic distributions.</title>
        <authorList>
            <person name="Sun J.-T."/>
            <person name="Hong X.-Y."/>
        </authorList>
    </citation>
    <scope>NUCLEOTIDE SEQUENCE</scope>
</reference>
<dbReference type="GO" id="GO:0016020">
    <property type="term" value="C:membrane"/>
    <property type="evidence" value="ECO:0007669"/>
    <property type="project" value="UniProtKB-SubCell"/>
</dbReference>
<keyword evidence="4 9" id="KW-0812">Transmembrane</keyword>
<evidence type="ECO:0000256" key="8">
    <source>
        <dbReference type="ARBA" id="ARBA00049551"/>
    </source>
</evidence>
<dbReference type="GO" id="GO:0008137">
    <property type="term" value="F:NADH dehydrogenase (ubiquinone) activity"/>
    <property type="evidence" value="ECO:0007669"/>
    <property type="project" value="UniProtKB-EC"/>
</dbReference>
<proteinExistence type="predicted"/>
<evidence type="ECO:0000256" key="9">
    <source>
        <dbReference type="SAM" id="Phobius"/>
    </source>
</evidence>
<feature type="transmembrane region" description="Helical" evidence="9">
    <location>
        <begin position="110"/>
        <end position="128"/>
    </location>
</feature>
<organism evidence="11">
    <name type="scientific">Tetranychus pueraricola</name>
    <name type="common">Spider mite</name>
    <dbReference type="NCBI Taxonomy" id="60960"/>
    <lineage>
        <taxon>Eukaryota</taxon>
        <taxon>Metazoa</taxon>
        <taxon>Ecdysozoa</taxon>
        <taxon>Arthropoda</taxon>
        <taxon>Chelicerata</taxon>
        <taxon>Arachnida</taxon>
        <taxon>Acari</taxon>
        <taxon>Acariformes</taxon>
        <taxon>Trombidiformes</taxon>
        <taxon>Prostigmata</taxon>
        <taxon>Eleutherengona</taxon>
        <taxon>Raphignathae</taxon>
        <taxon>Tetranychoidea</taxon>
        <taxon>Tetranychidae</taxon>
        <taxon>Tetranychus</taxon>
    </lineage>
</organism>
<feature type="transmembrane region" description="Helical" evidence="9">
    <location>
        <begin position="255"/>
        <end position="272"/>
    </location>
</feature>
<dbReference type="EMBL" id="MG518354">
    <property type="protein sequence ID" value="AUT13881.1"/>
    <property type="molecule type" value="Genomic_DNA"/>
</dbReference>
<sequence length="521" mass="62522">MIFINLFKLFLMIFLVLSLVMINNTFLMNFQMLIILNEMFLNFYKNFMLVLDMYSFSFFFIVSVVVINVLSFMNIYMNFNKNMKVFFFMTKIFIISMFLLVFSFNLWTMILGWEGLGMSSFFLIFYYNNFESWKSAIKTFINNKMGDCLILMSMIYLNIYLNSFKMVSLMFLISMMTKSAQYPFMSWLPMAMAAPTPISAMVHSSTLVTAGLFVMFRFINNFLMKTNLNLIMNLCLLSMFISGMKAISEKDMKKMIALSTLSQIGLIFFFLVNNMKIIAFIYMCNHALFKSLIFINMGLMMMNNFSNQLKFNMFNKNMCSNFILSYKISCFNLMNMSFFSSFFIKEKMLNNLSLNFFDTMKFIIFLMSSFFTMNYSMKMMMFFNSNNFKIKKNNVFKTKNYHKSFFLMNMFSICYSKIIMEMILFVNVMNLLIMMFYLMSMMINYKIYLMKINFMNSLAYTEFNMYIYPFKMMKYNLDVNELWMEKISLNFYFLMKNKIIFKTFNMNFNLIMMLFIILMFI</sequence>
<evidence type="ECO:0000313" key="11">
    <source>
        <dbReference type="EMBL" id="AIH15702.1"/>
    </source>
</evidence>
<dbReference type="GO" id="GO:0042773">
    <property type="term" value="P:ATP synthesis coupled electron transport"/>
    <property type="evidence" value="ECO:0007669"/>
    <property type="project" value="InterPro"/>
</dbReference>
<gene>
    <name evidence="11" type="primary">ND5</name>
</gene>
<geneLocation type="mitochondrion" evidence="11"/>
<dbReference type="AlphaFoldDB" id="A0A075X8D5"/>
<evidence type="ECO:0000256" key="4">
    <source>
        <dbReference type="ARBA" id="ARBA00022692"/>
    </source>
</evidence>
<feature type="transmembrane region" description="Helical" evidence="9">
    <location>
        <begin position="278"/>
        <end position="301"/>
    </location>
</feature>
<keyword evidence="5 9" id="KW-1133">Transmembrane helix</keyword>
<feature type="transmembrane region" description="Helical" evidence="9">
    <location>
        <begin position="362"/>
        <end position="383"/>
    </location>
</feature>
<dbReference type="InterPro" id="IPR001750">
    <property type="entry name" value="ND/Mrp_TM"/>
</dbReference>
<dbReference type="PANTHER" id="PTHR42829:SF2">
    <property type="entry name" value="NADH-UBIQUINONE OXIDOREDUCTASE CHAIN 5"/>
    <property type="match status" value="1"/>
</dbReference>
<keyword evidence="11" id="KW-0496">Mitochondrion</keyword>
<dbReference type="GO" id="GO:0003954">
    <property type="term" value="F:NADH dehydrogenase activity"/>
    <property type="evidence" value="ECO:0007669"/>
    <property type="project" value="TreeGrafter"/>
</dbReference>
<evidence type="ECO:0000313" key="12">
    <source>
        <dbReference type="EMBL" id="AUT13881.1"/>
    </source>
</evidence>
<feature type="transmembrane region" description="Helical" evidence="9">
    <location>
        <begin position="200"/>
        <end position="219"/>
    </location>
</feature>
<feature type="transmembrane region" description="Helical" evidence="9">
    <location>
        <begin position="499"/>
        <end position="520"/>
    </location>
</feature>
<dbReference type="GO" id="GO:0015990">
    <property type="term" value="P:electron transport coupled proton transport"/>
    <property type="evidence" value="ECO:0007669"/>
    <property type="project" value="TreeGrafter"/>
</dbReference>
<dbReference type="CTD" id="4540"/>
<feature type="transmembrane region" description="Helical" evidence="9">
    <location>
        <begin position="54"/>
        <end position="73"/>
    </location>
</feature>